<dbReference type="VEuPathDB" id="FungiDB:SDRG_16348"/>
<feature type="non-terminal residue" evidence="2">
    <location>
        <position position="1"/>
    </location>
</feature>
<dbReference type="AlphaFoldDB" id="T0PU77"/>
<name>T0PU77_SAPDV</name>
<protein>
    <submittedName>
        <fullName evidence="2">Uncharacterized protein</fullName>
    </submittedName>
</protein>
<dbReference type="EMBL" id="JH767255">
    <property type="protein sequence ID" value="EQC25801.1"/>
    <property type="molecule type" value="Genomic_DNA"/>
</dbReference>
<reference evidence="2 3" key="1">
    <citation type="submission" date="2012-04" db="EMBL/GenBank/DDBJ databases">
        <title>The Genome Sequence of Saprolegnia declina VS20.</title>
        <authorList>
            <consortium name="The Broad Institute Genome Sequencing Platform"/>
            <person name="Russ C."/>
            <person name="Nusbaum C."/>
            <person name="Tyler B."/>
            <person name="van West P."/>
            <person name="Dieguez-Uribeondo J."/>
            <person name="de Bruijn I."/>
            <person name="Tripathy S."/>
            <person name="Jiang R."/>
            <person name="Young S.K."/>
            <person name="Zeng Q."/>
            <person name="Gargeya S."/>
            <person name="Fitzgerald M."/>
            <person name="Haas B."/>
            <person name="Abouelleil A."/>
            <person name="Alvarado L."/>
            <person name="Arachchi H.M."/>
            <person name="Berlin A."/>
            <person name="Chapman S.B."/>
            <person name="Goldberg J."/>
            <person name="Griggs A."/>
            <person name="Gujja S."/>
            <person name="Hansen M."/>
            <person name="Howarth C."/>
            <person name="Imamovic A."/>
            <person name="Larimer J."/>
            <person name="McCowen C."/>
            <person name="Montmayeur A."/>
            <person name="Murphy C."/>
            <person name="Neiman D."/>
            <person name="Pearson M."/>
            <person name="Priest M."/>
            <person name="Roberts A."/>
            <person name="Saif S."/>
            <person name="Shea T."/>
            <person name="Sisk P."/>
            <person name="Sykes S."/>
            <person name="Wortman J."/>
            <person name="Nusbaum C."/>
            <person name="Birren B."/>
        </authorList>
    </citation>
    <scope>NUCLEOTIDE SEQUENCE [LARGE SCALE GENOMIC DNA]</scope>
    <source>
        <strain evidence="2 3">VS20</strain>
    </source>
</reference>
<evidence type="ECO:0000313" key="2">
    <source>
        <dbReference type="EMBL" id="EQC25801.1"/>
    </source>
</evidence>
<feature type="non-terminal residue" evidence="2">
    <location>
        <position position="107"/>
    </location>
</feature>
<organism evidence="2 3">
    <name type="scientific">Saprolegnia diclina (strain VS20)</name>
    <dbReference type="NCBI Taxonomy" id="1156394"/>
    <lineage>
        <taxon>Eukaryota</taxon>
        <taxon>Sar</taxon>
        <taxon>Stramenopiles</taxon>
        <taxon>Oomycota</taxon>
        <taxon>Saprolegniomycetes</taxon>
        <taxon>Saprolegniales</taxon>
        <taxon>Saprolegniaceae</taxon>
        <taxon>Saprolegnia</taxon>
    </lineage>
</organism>
<keyword evidence="3" id="KW-1185">Reference proteome</keyword>
<dbReference type="InParanoid" id="T0PU77"/>
<feature type="region of interest" description="Disordered" evidence="1">
    <location>
        <begin position="1"/>
        <end position="22"/>
    </location>
</feature>
<proteinExistence type="predicted"/>
<evidence type="ECO:0000313" key="3">
    <source>
        <dbReference type="Proteomes" id="UP000030762"/>
    </source>
</evidence>
<evidence type="ECO:0000256" key="1">
    <source>
        <dbReference type="SAM" id="MobiDB-lite"/>
    </source>
</evidence>
<gene>
    <name evidence="2" type="ORF">SDRG_16348</name>
</gene>
<dbReference type="Proteomes" id="UP000030762">
    <property type="component" value="Unassembled WGS sequence"/>
</dbReference>
<accession>T0PU77</accession>
<sequence>GKTANHMEWNSDSDDGDASSDASKWPYASALTTLTSDDFLHKQKLPRQVAPPTMTFGDCTFGWPLTKAQAQQLETLHGANAIIPASELHVPDFDAWWATISAAVLAP</sequence>
<dbReference type="RefSeq" id="XP_008620776.1">
    <property type="nucleotide sequence ID" value="XM_008622554.1"/>
</dbReference>
<dbReference type="GeneID" id="19957075"/>